<keyword evidence="2" id="KW-1185">Reference proteome</keyword>
<proteinExistence type="predicted"/>
<dbReference type="AlphaFoldDB" id="A0AAI9VHG0"/>
<comment type="caution">
    <text evidence="1">The sequence shown here is derived from an EMBL/GenBank/DDBJ whole genome shotgun (WGS) entry which is preliminary data.</text>
</comment>
<dbReference type="Proteomes" id="UP001239213">
    <property type="component" value="Unassembled WGS sequence"/>
</dbReference>
<sequence length="177" mass="20020">MTVFWYYQPFAGSSSDGVNLERARRFGDTIEQNKPTAVTVDYLQRSRFRAPQMVQRLLYRLQTFHPRFLQLASAVRQRFRSQLRTVCHVCLPKQSLHFGVGHARLGHCQDLNREPGAVAAGLWELLSMMLVLLGKKLLAAVEPGGQHRGSEAADILRNKSAVGTRIKTHDPNKDPEL</sequence>
<accession>A0AAI9VHG0</accession>
<reference evidence="1" key="1">
    <citation type="submission" date="2016-11" db="EMBL/GenBank/DDBJ databases">
        <title>The genome sequence of Colletotrichum cuscutae.</title>
        <authorList>
            <person name="Baroncelli R."/>
        </authorList>
    </citation>
    <scope>NUCLEOTIDE SEQUENCE</scope>
    <source>
        <strain evidence="1">IMI 304802</strain>
    </source>
</reference>
<name>A0AAI9VHG0_9PEZI</name>
<dbReference type="EMBL" id="MPDP01000097">
    <property type="protein sequence ID" value="KAK1481752.1"/>
    <property type="molecule type" value="Genomic_DNA"/>
</dbReference>
<evidence type="ECO:0000313" key="1">
    <source>
        <dbReference type="EMBL" id="KAK1481752.1"/>
    </source>
</evidence>
<organism evidence="1 2">
    <name type="scientific">Colletotrichum cuscutae</name>
    <dbReference type="NCBI Taxonomy" id="1209917"/>
    <lineage>
        <taxon>Eukaryota</taxon>
        <taxon>Fungi</taxon>
        <taxon>Dikarya</taxon>
        <taxon>Ascomycota</taxon>
        <taxon>Pezizomycotina</taxon>
        <taxon>Sordariomycetes</taxon>
        <taxon>Hypocreomycetidae</taxon>
        <taxon>Glomerellales</taxon>
        <taxon>Glomerellaceae</taxon>
        <taxon>Colletotrichum</taxon>
        <taxon>Colletotrichum acutatum species complex</taxon>
    </lineage>
</organism>
<evidence type="ECO:0000313" key="2">
    <source>
        <dbReference type="Proteomes" id="UP001239213"/>
    </source>
</evidence>
<gene>
    <name evidence="1" type="ORF">CCUS01_15961</name>
</gene>
<protein>
    <submittedName>
        <fullName evidence="1">Uncharacterized protein</fullName>
    </submittedName>
</protein>